<dbReference type="InterPro" id="IPR039069">
    <property type="entry name" value="CE7"/>
</dbReference>
<proteinExistence type="predicted"/>
<evidence type="ECO:0000313" key="3">
    <source>
        <dbReference type="EMBL" id="WNH12517.1"/>
    </source>
</evidence>
<reference evidence="3 4" key="1">
    <citation type="submission" date="2023-09" db="EMBL/GenBank/DDBJ databases">
        <title>Thalassobella suaedae gen. nov., sp. nov., a marine bacterium of the family Flavobacteriaceae isolated from a halophyte Suaeda japonica.</title>
        <authorList>
            <person name="Lee S.Y."/>
            <person name="Hwang C.Y."/>
        </authorList>
    </citation>
    <scope>NUCLEOTIDE SEQUENCE [LARGE SCALE GENOMIC DNA]</scope>
    <source>
        <strain evidence="3 4">HL-DH10</strain>
    </source>
</reference>
<dbReference type="SUPFAM" id="SSF53474">
    <property type="entry name" value="alpha/beta-Hydrolases"/>
    <property type="match status" value="1"/>
</dbReference>
<organism evidence="3 4">
    <name type="scientific">Thalassobellus suaedae</name>
    <dbReference type="NCBI Taxonomy" id="3074124"/>
    <lineage>
        <taxon>Bacteria</taxon>
        <taxon>Pseudomonadati</taxon>
        <taxon>Bacteroidota</taxon>
        <taxon>Flavobacteriia</taxon>
        <taxon>Flavobacteriales</taxon>
        <taxon>Flavobacteriaceae</taxon>
        <taxon>Thalassobellus</taxon>
    </lineage>
</organism>
<keyword evidence="1" id="KW-0732">Signal</keyword>
<accession>A0ABY9Y354</accession>
<dbReference type="PANTHER" id="PTHR40111:SF1">
    <property type="entry name" value="CEPHALOSPORIN-C DEACETYLASE"/>
    <property type="match status" value="1"/>
</dbReference>
<dbReference type="PANTHER" id="PTHR40111">
    <property type="entry name" value="CEPHALOSPORIN-C DEACETYLASE"/>
    <property type="match status" value="1"/>
</dbReference>
<feature type="chain" id="PRO_5045427221" evidence="1">
    <location>
        <begin position="22"/>
        <end position="432"/>
    </location>
</feature>
<sequence length="432" mass="48664">MKKLNIFLVALILLINKQIYAQNSPAPIKLVQFVLTPNHDNWNYKLNEKASIKILVHKFGVPIKNAKITYQYGQDFLQEEKKGELKLKNGTGQISIGTMKTPGFKQLIVKTIIDGQLYRDQIKVGFAPFKIKPTTKNPKDFDSFWQKAINDNKQIPIDPVLTYKPEYSTTKVDVFLVQIQNYKKGQHVYGYLSKPKDNKKHPVLFHPPGAGVKKINPILAFAEQGFISFTTEIHGISPEVSKEDYKDISRALGNYWAINLDDKDNYYYKSVYLGCTRAIDFLTSLPEFDGKNVVVTGGSQGGALSIVTAGLDKRVTALASFYPALSDNSAYINNRAGGWPFMFSNKYNHATTNKLNTASYYDVVNFAKRISVPGFYSTGYNDNTCTPTSTLSAFNSVKAEKTIVITPISGHWRFEETNEKSIKWLKQKCGIK</sequence>
<feature type="signal peptide" evidence="1">
    <location>
        <begin position="1"/>
        <end position="21"/>
    </location>
</feature>
<dbReference type="InterPro" id="IPR029058">
    <property type="entry name" value="AB_hydrolase_fold"/>
</dbReference>
<dbReference type="Proteomes" id="UP001303407">
    <property type="component" value="Chromosome"/>
</dbReference>
<keyword evidence="4" id="KW-1185">Reference proteome</keyword>
<protein>
    <submittedName>
        <fullName evidence="3">Acetylxylan esterase</fullName>
    </submittedName>
</protein>
<name>A0ABY9Y354_9FLAO</name>
<dbReference type="Gene3D" id="3.40.50.1820">
    <property type="entry name" value="alpha/beta hydrolase"/>
    <property type="match status" value="1"/>
</dbReference>
<dbReference type="InterPro" id="IPR008391">
    <property type="entry name" value="AXE1_dom"/>
</dbReference>
<evidence type="ECO:0000256" key="1">
    <source>
        <dbReference type="SAM" id="SignalP"/>
    </source>
</evidence>
<dbReference type="Pfam" id="PF05448">
    <property type="entry name" value="AXE1"/>
    <property type="match status" value="1"/>
</dbReference>
<gene>
    <name evidence="3" type="ORF">RHP49_16710</name>
</gene>
<evidence type="ECO:0000313" key="4">
    <source>
        <dbReference type="Proteomes" id="UP001303407"/>
    </source>
</evidence>
<feature type="domain" description="Acetyl xylan esterase" evidence="2">
    <location>
        <begin position="132"/>
        <end position="427"/>
    </location>
</feature>
<evidence type="ECO:0000259" key="2">
    <source>
        <dbReference type="Pfam" id="PF05448"/>
    </source>
</evidence>
<dbReference type="EMBL" id="CP134536">
    <property type="protein sequence ID" value="WNH12517.1"/>
    <property type="molecule type" value="Genomic_DNA"/>
</dbReference>
<dbReference type="RefSeq" id="WP_415862500.1">
    <property type="nucleotide sequence ID" value="NZ_CP134536.1"/>
</dbReference>